<organism evidence="3 4">
    <name type="scientific">Cladonia borealis</name>
    <dbReference type="NCBI Taxonomy" id="184061"/>
    <lineage>
        <taxon>Eukaryota</taxon>
        <taxon>Fungi</taxon>
        <taxon>Dikarya</taxon>
        <taxon>Ascomycota</taxon>
        <taxon>Pezizomycotina</taxon>
        <taxon>Lecanoromycetes</taxon>
        <taxon>OSLEUM clade</taxon>
        <taxon>Lecanoromycetidae</taxon>
        <taxon>Lecanorales</taxon>
        <taxon>Lecanorineae</taxon>
        <taxon>Cladoniaceae</taxon>
        <taxon>Cladonia</taxon>
    </lineage>
</organism>
<reference evidence="3" key="1">
    <citation type="submission" date="2023-03" db="EMBL/GenBank/DDBJ databases">
        <title>Complete genome of Cladonia borealis.</title>
        <authorList>
            <person name="Park H."/>
        </authorList>
    </citation>
    <scope>NUCLEOTIDE SEQUENCE</scope>
    <source>
        <strain evidence="3">ANT050790</strain>
    </source>
</reference>
<dbReference type="EMBL" id="JAFEKC020000022">
    <property type="protein sequence ID" value="KAK0507998.1"/>
    <property type="molecule type" value="Genomic_DNA"/>
</dbReference>
<protein>
    <submittedName>
        <fullName evidence="3">Uncharacterized protein</fullName>
    </submittedName>
</protein>
<keyword evidence="4" id="KW-1185">Reference proteome</keyword>
<accession>A0AA39QUJ7</accession>
<dbReference type="Proteomes" id="UP001166286">
    <property type="component" value="Unassembled WGS sequence"/>
</dbReference>
<feature type="signal peptide" evidence="2">
    <location>
        <begin position="1"/>
        <end position="21"/>
    </location>
</feature>
<evidence type="ECO:0000256" key="1">
    <source>
        <dbReference type="SAM" id="MobiDB-lite"/>
    </source>
</evidence>
<evidence type="ECO:0000256" key="2">
    <source>
        <dbReference type="SAM" id="SignalP"/>
    </source>
</evidence>
<keyword evidence="2" id="KW-0732">Signal</keyword>
<evidence type="ECO:0000313" key="3">
    <source>
        <dbReference type="EMBL" id="KAK0507998.1"/>
    </source>
</evidence>
<feature type="region of interest" description="Disordered" evidence="1">
    <location>
        <begin position="187"/>
        <end position="229"/>
    </location>
</feature>
<comment type="caution">
    <text evidence="3">The sequence shown here is derived from an EMBL/GenBank/DDBJ whole genome shotgun (WGS) entry which is preliminary data.</text>
</comment>
<proteinExistence type="predicted"/>
<sequence length="262" mass="25891">MRILITRPLPILAILLPFTTAVTLSAIQQINGFSPACENAYNTPLSGCTATDFSSGVCSGTCIAFLDALTQIINAECTGTSAEPDTLMGSFFQNQGTGVLCPNAPGGSNPGQSSGGSYTSTTAIGAVPSTTVPSTTVPSTTVPTTTSIAITTTFTPSSTVQVTSILSASGMATTTSDIIAITTVTPNAPSSMSSIKSSDVKQSSTSTSSASTSASSSSGSGGGGNGGGTILDVGSSSSCRNAKIKDWVLFLLAGSAGLALLL</sequence>
<feature type="compositionally biased region" description="Gly residues" evidence="1">
    <location>
        <begin position="219"/>
        <end position="229"/>
    </location>
</feature>
<dbReference type="AlphaFoldDB" id="A0AA39QUJ7"/>
<gene>
    <name evidence="3" type="ORF">JMJ35_009887</name>
</gene>
<feature type="chain" id="PRO_5041416132" evidence="2">
    <location>
        <begin position="22"/>
        <end position="262"/>
    </location>
</feature>
<feature type="compositionally biased region" description="Low complexity" evidence="1">
    <location>
        <begin position="187"/>
        <end position="218"/>
    </location>
</feature>
<name>A0AA39QUJ7_9LECA</name>
<evidence type="ECO:0000313" key="4">
    <source>
        <dbReference type="Proteomes" id="UP001166286"/>
    </source>
</evidence>